<sequence>MAENGRWITKDGRRIFIGAGGGSGKGRGGIVAVAAAVVIAGGAGGAAGIGALGSAAAEAGAGSAAEALAGNTAGDVADLPPERSMKARRTSARESAKHGKTDEALGKLRLKRLKRKAERELDCVASSTGKVREFLVRTPCTSLDRMLMAVGDGHGNAAVVSVVRVGFRNAKQAEAFEKVERVQGSGDVRPLEIAAVLGLTGVHITGHHYQPRPDKNAMIIAETDIATGHVDNATLDALADIATFLPVT</sequence>
<protein>
    <submittedName>
        <fullName evidence="2">Uncharacterized protein</fullName>
    </submittedName>
</protein>
<feature type="compositionally biased region" description="Basic and acidic residues" evidence="1">
    <location>
        <begin position="80"/>
        <end position="104"/>
    </location>
</feature>
<keyword evidence="3" id="KW-1185">Reference proteome</keyword>
<dbReference type="EMBL" id="CP113836">
    <property type="protein sequence ID" value="WAL67833.1"/>
    <property type="molecule type" value="Genomic_DNA"/>
</dbReference>
<evidence type="ECO:0000313" key="3">
    <source>
        <dbReference type="Proteomes" id="UP001163203"/>
    </source>
</evidence>
<evidence type="ECO:0000256" key="1">
    <source>
        <dbReference type="SAM" id="MobiDB-lite"/>
    </source>
</evidence>
<gene>
    <name evidence="2" type="ORF">ORV05_08695</name>
</gene>
<evidence type="ECO:0000313" key="2">
    <source>
        <dbReference type="EMBL" id="WAL67833.1"/>
    </source>
</evidence>
<accession>A0ABY7B831</accession>
<dbReference type="RefSeq" id="WP_268757928.1">
    <property type="nucleotide sequence ID" value="NZ_CP113836.1"/>
</dbReference>
<dbReference type="Proteomes" id="UP001163203">
    <property type="component" value="Chromosome"/>
</dbReference>
<organism evidence="2 3">
    <name type="scientific">Amycolatopsis cynarae</name>
    <dbReference type="NCBI Taxonomy" id="2995223"/>
    <lineage>
        <taxon>Bacteria</taxon>
        <taxon>Bacillati</taxon>
        <taxon>Actinomycetota</taxon>
        <taxon>Actinomycetes</taxon>
        <taxon>Pseudonocardiales</taxon>
        <taxon>Pseudonocardiaceae</taxon>
        <taxon>Amycolatopsis</taxon>
    </lineage>
</organism>
<feature type="region of interest" description="Disordered" evidence="1">
    <location>
        <begin position="73"/>
        <end position="104"/>
    </location>
</feature>
<reference evidence="2" key="1">
    <citation type="submission" date="2022-11" db="EMBL/GenBank/DDBJ databases">
        <authorList>
            <person name="Mo P."/>
        </authorList>
    </citation>
    <scope>NUCLEOTIDE SEQUENCE</scope>
    <source>
        <strain evidence="2">HUAS 11-8</strain>
    </source>
</reference>
<proteinExistence type="predicted"/>
<name>A0ABY7B831_9PSEU</name>